<feature type="compositionally biased region" description="Basic and acidic residues" evidence="1">
    <location>
        <begin position="249"/>
        <end position="258"/>
    </location>
</feature>
<dbReference type="EMBL" id="MKZY01000012">
    <property type="protein sequence ID" value="OOO03891.1"/>
    <property type="molecule type" value="Genomic_DNA"/>
</dbReference>
<proteinExistence type="predicted"/>
<organism evidence="2 3">
    <name type="scientific">Aspergillus oryzae</name>
    <name type="common">Yellow koji mold</name>
    <dbReference type="NCBI Taxonomy" id="5062"/>
    <lineage>
        <taxon>Eukaryota</taxon>
        <taxon>Fungi</taxon>
        <taxon>Dikarya</taxon>
        <taxon>Ascomycota</taxon>
        <taxon>Pezizomycotina</taxon>
        <taxon>Eurotiomycetes</taxon>
        <taxon>Eurotiomycetidae</taxon>
        <taxon>Eurotiales</taxon>
        <taxon>Aspergillaceae</taxon>
        <taxon>Aspergillus</taxon>
        <taxon>Aspergillus subgen. Circumdati</taxon>
    </lineage>
</organism>
<accession>A0A1S9D493</accession>
<evidence type="ECO:0000313" key="2">
    <source>
        <dbReference type="EMBL" id="OOO03891.1"/>
    </source>
</evidence>
<feature type="region of interest" description="Disordered" evidence="1">
    <location>
        <begin position="249"/>
        <end position="289"/>
    </location>
</feature>
<dbReference type="AlphaFoldDB" id="A0A1S9D493"/>
<evidence type="ECO:0000313" key="3">
    <source>
        <dbReference type="Proteomes" id="UP000190312"/>
    </source>
</evidence>
<evidence type="ECO:0000256" key="1">
    <source>
        <dbReference type="SAM" id="MobiDB-lite"/>
    </source>
</evidence>
<name>A0A1S9D493_ASPOZ</name>
<dbReference type="Proteomes" id="UP000190312">
    <property type="component" value="Unassembled WGS sequence"/>
</dbReference>
<gene>
    <name evidence="2" type="ORF">OAory_01095320</name>
</gene>
<feature type="region of interest" description="Disordered" evidence="1">
    <location>
        <begin position="305"/>
        <end position="325"/>
    </location>
</feature>
<sequence length="343" mass="38588">MMDEVTRMVPHVRLSTRNRRFPQASDRSMVGALDRWRSDLGIDRAGLDCPQIDIKDVQIRVSQARQFVQDGLFPSARRIMAEAQERWRPEMGIERPGFSFDELRQIYTQEVQKLAAKARHFAQDGRFSTARRVMASAQERWTPDMGTARPEFSVEEESRIMAAPSFMNNIPLKEEFSRLFREPVPSHTPCMICLDVMPAEERMSTLSTEMALGLPTLESMSPYLWGPDPGTQRTWTSDRLREALKRETKMRLRHRDQPAVDAAEQPVPQRRPRGAGGGPDGVGRGRRGALGRGAVDRAHCGPAGGAFVARGGDGVRTGDHEAGGEPGMLYNIREIHLTYLAHR</sequence>
<protein>
    <submittedName>
        <fullName evidence="2">Uncharacterized protein</fullName>
    </submittedName>
</protein>
<reference evidence="2 3" key="1">
    <citation type="submission" date="2016-10" db="EMBL/GenBank/DDBJ databases">
        <title>Genome sequencing of Aspergillus oryzae BCC7051.</title>
        <authorList>
            <person name="Thammarongtham C."/>
            <person name="Vorapreeda T."/>
            <person name="Nookaew I."/>
            <person name="Srisuk T."/>
            <person name="Land M."/>
            <person name="Jeennor S."/>
            <person name="Laoteng K."/>
        </authorList>
    </citation>
    <scope>NUCLEOTIDE SEQUENCE [LARGE SCALE GENOMIC DNA]</scope>
    <source>
        <strain evidence="2 3">BCC7051</strain>
    </source>
</reference>
<comment type="caution">
    <text evidence="2">The sequence shown here is derived from an EMBL/GenBank/DDBJ whole genome shotgun (WGS) entry which is preliminary data.</text>
</comment>